<dbReference type="Proteomes" id="UP001432180">
    <property type="component" value="Chromosome"/>
</dbReference>
<accession>A0ABZ0S5E7</accession>
<feature type="compositionally biased region" description="Polar residues" evidence="1">
    <location>
        <begin position="1"/>
        <end position="23"/>
    </location>
</feature>
<reference evidence="2 3" key="1">
    <citation type="journal article" date="2023" name="Microorganisms">
        <title>Thiorhodovibrio frisius and Trv. litoralis spp. nov., Two Novel Members from a Clade of Fastidious Purple Sulfur Bacteria That Exhibit Unique Red-Shifted Light-Harvesting Capabilities.</title>
        <authorList>
            <person name="Methner A."/>
            <person name="Kuzyk S.B."/>
            <person name="Petersen J."/>
            <person name="Bauer S."/>
            <person name="Brinkmann H."/>
            <person name="Sichau K."/>
            <person name="Wanner G."/>
            <person name="Wolf J."/>
            <person name="Neumann-Schaal M."/>
            <person name="Henke P."/>
            <person name="Tank M."/>
            <person name="Sproer C."/>
            <person name="Bunk B."/>
            <person name="Overmann J."/>
        </authorList>
    </citation>
    <scope>NUCLEOTIDE SEQUENCE [LARGE SCALE GENOMIC DNA]</scope>
    <source>
        <strain evidence="2 3">DSM 6702</strain>
    </source>
</reference>
<organism evidence="2 3">
    <name type="scientific">Thiorhodovibrio winogradskyi</name>
    <dbReference type="NCBI Taxonomy" id="77007"/>
    <lineage>
        <taxon>Bacteria</taxon>
        <taxon>Pseudomonadati</taxon>
        <taxon>Pseudomonadota</taxon>
        <taxon>Gammaproteobacteria</taxon>
        <taxon>Chromatiales</taxon>
        <taxon>Chromatiaceae</taxon>
        <taxon>Thiorhodovibrio</taxon>
    </lineage>
</organism>
<keyword evidence="3" id="KW-1185">Reference proteome</keyword>
<sequence>MSAISSISSFQPLNYPQQSIGNMSSAALSQQQGSSPLENGAPMPEQTQLQDRLQDRSQSQLQIGQQEGAFRPGEQPGARSSMLESVPGQNPPGTETTNPASTTGPGRSDMSAGNNLTPTLQALTRATGPLETGQANPGAENIMSEGARDMNVNEQVRQNVTRLMDSYGSQSRGGDPSAFSSFSGRA</sequence>
<evidence type="ECO:0000313" key="2">
    <source>
        <dbReference type="EMBL" id="WPL15772.1"/>
    </source>
</evidence>
<feature type="region of interest" description="Disordered" evidence="1">
    <location>
        <begin position="1"/>
        <end position="186"/>
    </location>
</feature>
<name>A0ABZ0S5E7_9GAMM</name>
<feature type="compositionally biased region" description="Low complexity" evidence="1">
    <location>
        <begin position="24"/>
        <end position="35"/>
    </location>
</feature>
<evidence type="ECO:0000256" key="1">
    <source>
        <dbReference type="SAM" id="MobiDB-lite"/>
    </source>
</evidence>
<feature type="compositionally biased region" description="Polar residues" evidence="1">
    <location>
        <begin position="45"/>
        <end position="65"/>
    </location>
</feature>
<dbReference type="RefSeq" id="WP_328986323.1">
    <property type="nucleotide sequence ID" value="NZ_CP121472.1"/>
</dbReference>
<feature type="compositionally biased region" description="Polar residues" evidence="1">
    <location>
        <begin position="87"/>
        <end position="124"/>
    </location>
</feature>
<gene>
    <name evidence="2" type="ORF">Thiowin_00689</name>
</gene>
<feature type="compositionally biased region" description="Polar residues" evidence="1">
    <location>
        <begin position="152"/>
        <end position="186"/>
    </location>
</feature>
<evidence type="ECO:0000313" key="3">
    <source>
        <dbReference type="Proteomes" id="UP001432180"/>
    </source>
</evidence>
<protein>
    <submittedName>
        <fullName evidence="2">Uncharacterized protein</fullName>
    </submittedName>
</protein>
<proteinExistence type="predicted"/>
<dbReference type="EMBL" id="CP121472">
    <property type="protein sequence ID" value="WPL15772.1"/>
    <property type="molecule type" value="Genomic_DNA"/>
</dbReference>